<evidence type="ECO:0000313" key="1">
    <source>
        <dbReference type="EMBL" id="GIY64603.1"/>
    </source>
</evidence>
<dbReference type="AlphaFoldDB" id="A0AAV4V3M4"/>
<dbReference type="EMBL" id="BPLR01013900">
    <property type="protein sequence ID" value="GIY64603.1"/>
    <property type="molecule type" value="Genomic_DNA"/>
</dbReference>
<sequence>MGKSDGATKAPMLSLVLIVFDSL</sequence>
<protein>
    <submittedName>
        <fullName evidence="1">Uncharacterized protein</fullName>
    </submittedName>
</protein>
<gene>
    <name evidence="1" type="ORF">CEXT_7941</name>
</gene>
<organism evidence="1 2">
    <name type="scientific">Caerostris extrusa</name>
    <name type="common">Bark spider</name>
    <name type="synonym">Caerostris bankana</name>
    <dbReference type="NCBI Taxonomy" id="172846"/>
    <lineage>
        <taxon>Eukaryota</taxon>
        <taxon>Metazoa</taxon>
        <taxon>Ecdysozoa</taxon>
        <taxon>Arthropoda</taxon>
        <taxon>Chelicerata</taxon>
        <taxon>Arachnida</taxon>
        <taxon>Araneae</taxon>
        <taxon>Araneomorphae</taxon>
        <taxon>Entelegynae</taxon>
        <taxon>Araneoidea</taxon>
        <taxon>Araneidae</taxon>
        <taxon>Caerostris</taxon>
    </lineage>
</organism>
<comment type="caution">
    <text evidence="1">The sequence shown here is derived from an EMBL/GenBank/DDBJ whole genome shotgun (WGS) entry which is preliminary data.</text>
</comment>
<reference evidence="1 2" key="1">
    <citation type="submission" date="2021-06" db="EMBL/GenBank/DDBJ databases">
        <title>Caerostris extrusa draft genome.</title>
        <authorList>
            <person name="Kono N."/>
            <person name="Arakawa K."/>
        </authorList>
    </citation>
    <scope>NUCLEOTIDE SEQUENCE [LARGE SCALE GENOMIC DNA]</scope>
</reference>
<evidence type="ECO:0000313" key="2">
    <source>
        <dbReference type="Proteomes" id="UP001054945"/>
    </source>
</evidence>
<feature type="non-terminal residue" evidence="1">
    <location>
        <position position="23"/>
    </location>
</feature>
<keyword evidence="2" id="KW-1185">Reference proteome</keyword>
<accession>A0AAV4V3M4</accession>
<dbReference type="Proteomes" id="UP001054945">
    <property type="component" value="Unassembled WGS sequence"/>
</dbReference>
<name>A0AAV4V3M4_CAEEX</name>
<proteinExistence type="predicted"/>